<evidence type="ECO:0000313" key="8">
    <source>
        <dbReference type="Proteomes" id="UP000033866"/>
    </source>
</evidence>
<evidence type="ECO:0000256" key="1">
    <source>
        <dbReference type="ARBA" id="ARBA00007699"/>
    </source>
</evidence>
<dbReference type="PATRIC" id="fig|1619093.3.peg.52"/>
<dbReference type="Proteomes" id="UP000033866">
    <property type="component" value="Unassembled WGS sequence"/>
</dbReference>
<evidence type="ECO:0000313" key="7">
    <source>
        <dbReference type="EMBL" id="KKP66131.1"/>
    </source>
</evidence>
<dbReference type="InterPro" id="IPR045086">
    <property type="entry name" value="OBG_GTPase"/>
</dbReference>
<dbReference type="GO" id="GO:0003924">
    <property type="term" value="F:GTPase activity"/>
    <property type="evidence" value="ECO:0007669"/>
    <property type="project" value="InterPro"/>
</dbReference>
<dbReference type="GO" id="GO:0005525">
    <property type="term" value="F:GTP binding"/>
    <property type="evidence" value="ECO:0007669"/>
    <property type="project" value="UniProtKB-KW"/>
</dbReference>
<dbReference type="PROSITE" id="PS51710">
    <property type="entry name" value="G_OBG"/>
    <property type="match status" value="1"/>
</dbReference>
<sequence>MIDTIQIQLESGKGGDGIIAFDNIRKADGGSGGKGGDVYLVGDRSVFDFTKISQTKVFKAENGSIGEKNKRTGKNGKDIEIHIPLVTKIFNEDGTEFLTITKHDFRIKILDGGIGGLGNFSLRGEGWDGKLSRTKGEESQKKILRLELNLKADVIFLGYPNVGKSSIVNALSNAKYRVAPYEFTTLQPQLAVMDNYVLMDLPGLIEGTYKGKGLGTKFLKHTKYSKLVVHCISLENEDVKKAYKSMRDEFKNISEFLYSLPELILFTKGDIYSTEQLEEVQSSLKKDFKDFKVISVYKQEDMKELKELLKERLSSVSDAII</sequence>
<dbReference type="InterPro" id="IPR014100">
    <property type="entry name" value="GTP-bd_Obg/CgtA"/>
</dbReference>
<gene>
    <name evidence="7" type="ORF">UR61_C0004G0005</name>
</gene>
<evidence type="ECO:0000259" key="6">
    <source>
        <dbReference type="PROSITE" id="PS51883"/>
    </source>
</evidence>
<proteinExistence type="inferred from homology"/>
<protein>
    <submittedName>
        <fullName evidence="7">GTPase obg</fullName>
    </submittedName>
</protein>
<keyword evidence="4" id="KW-0342">GTP-binding</keyword>
<dbReference type="GO" id="GO:0000287">
    <property type="term" value="F:magnesium ion binding"/>
    <property type="evidence" value="ECO:0007669"/>
    <property type="project" value="InterPro"/>
</dbReference>
<dbReference type="Gene3D" id="3.40.50.300">
    <property type="entry name" value="P-loop containing nucleotide triphosphate hydrolases"/>
    <property type="match status" value="1"/>
</dbReference>
<dbReference type="InterPro" id="IPR031167">
    <property type="entry name" value="G_OBG"/>
</dbReference>
<dbReference type="AlphaFoldDB" id="A0A0G0BR87"/>
<evidence type="ECO:0000256" key="3">
    <source>
        <dbReference type="ARBA" id="ARBA00022842"/>
    </source>
</evidence>
<name>A0A0G0BR87_9BACT</name>
<dbReference type="PRINTS" id="PR00326">
    <property type="entry name" value="GTP1OBG"/>
</dbReference>
<dbReference type="InterPro" id="IPR006169">
    <property type="entry name" value="GTP1_OBG_dom"/>
</dbReference>
<dbReference type="PIRSF" id="PIRSF002401">
    <property type="entry name" value="GTP_bd_Obg/CgtA"/>
    <property type="match status" value="1"/>
</dbReference>
<dbReference type="InterPro" id="IPR036726">
    <property type="entry name" value="GTP1_OBG_dom_sf"/>
</dbReference>
<dbReference type="EMBL" id="LBPV01000004">
    <property type="protein sequence ID" value="KKP66131.1"/>
    <property type="molecule type" value="Genomic_DNA"/>
</dbReference>
<keyword evidence="2" id="KW-0547">Nucleotide-binding</keyword>
<feature type="domain" description="OBG-type G" evidence="5">
    <location>
        <begin position="152"/>
        <end position="314"/>
    </location>
</feature>
<dbReference type="InterPro" id="IPR027417">
    <property type="entry name" value="P-loop_NTPase"/>
</dbReference>
<organism evidence="7 8">
    <name type="scientific">candidate division WS6 bacterium GW2011_GWE1_34_7</name>
    <dbReference type="NCBI Taxonomy" id="1619093"/>
    <lineage>
        <taxon>Bacteria</taxon>
        <taxon>Candidatus Dojkabacteria</taxon>
    </lineage>
</organism>
<evidence type="ECO:0000259" key="5">
    <source>
        <dbReference type="PROSITE" id="PS51710"/>
    </source>
</evidence>
<dbReference type="SUPFAM" id="SSF82051">
    <property type="entry name" value="Obg GTP-binding protein N-terminal domain"/>
    <property type="match status" value="1"/>
</dbReference>
<dbReference type="InterPro" id="IPR006073">
    <property type="entry name" value="GTP-bd"/>
</dbReference>
<dbReference type="PANTHER" id="PTHR11702">
    <property type="entry name" value="DEVELOPMENTALLY REGULATED GTP-BINDING PROTEIN-RELATED"/>
    <property type="match status" value="1"/>
</dbReference>
<dbReference type="Gene3D" id="2.70.210.12">
    <property type="entry name" value="GTP1/OBG domain"/>
    <property type="match status" value="1"/>
</dbReference>
<feature type="domain" description="Obg" evidence="6">
    <location>
        <begin position="1"/>
        <end position="151"/>
    </location>
</feature>
<dbReference type="Pfam" id="PF01926">
    <property type="entry name" value="MMR_HSR1"/>
    <property type="match status" value="1"/>
</dbReference>
<dbReference type="PANTHER" id="PTHR11702:SF31">
    <property type="entry name" value="MITOCHONDRIAL RIBOSOME-ASSOCIATED GTPASE 2"/>
    <property type="match status" value="1"/>
</dbReference>
<keyword evidence="3" id="KW-0460">Magnesium</keyword>
<comment type="caution">
    <text evidence="7">The sequence shown here is derived from an EMBL/GenBank/DDBJ whole genome shotgun (WGS) entry which is preliminary data.</text>
</comment>
<reference evidence="7 8" key="1">
    <citation type="journal article" date="2015" name="Nature">
        <title>rRNA introns, odd ribosomes, and small enigmatic genomes across a large radiation of phyla.</title>
        <authorList>
            <person name="Brown C.T."/>
            <person name="Hug L.A."/>
            <person name="Thomas B.C."/>
            <person name="Sharon I."/>
            <person name="Castelle C.J."/>
            <person name="Singh A."/>
            <person name="Wilkins M.J."/>
            <person name="Williams K.H."/>
            <person name="Banfield J.F."/>
        </authorList>
    </citation>
    <scope>NUCLEOTIDE SEQUENCE [LARGE SCALE GENOMIC DNA]</scope>
</reference>
<dbReference type="SUPFAM" id="SSF52540">
    <property type="entry name" value="P-loop containing nucleoside triphosphate hydrolases"/>
    <property type="match status" value="1"/>
</dbReference>
<dbReference type="PROSITE" id="PS51883">
    <property type="entry name" value="OBG"/>
    <property type="match status" value="1"/>
</dbReference>
<evidence type="ECO:0000256" key="2">
    <source>
        <dbReference type="ARBA" id="ARBA00022741"/>
    </source>
</evidence>
<comment type="similarity">
    <text evidence="1">Belongs to the TRAFAC class OBG-HflX-like GTPase superfamily. OBG GTPase family.</text>
</comment>
<dbReference type="GO" id="GO:0042254">
    <property type="term" value="P:ribosome biogenesis"/>
    <property type="evidence" value="ECO:0007669"/>
    <property type="project" value="UniProtKB-UniRule"/>
</dbReference>
<evidence type="ECO:0000256" key="4">
    <source>
        <dbReference type="ARBA" id="ARBA00023134"/>
    </source>
</evidence>
<accession>A0A0G0BR87</accession>
<dbReference type="Pfam" id="PF01018">
    <property type="entry name" value="GTP1_OBG"/>
    <property type="match status" value="1"/>
</dbReference>